<dbReference type="InterPro" id="IPR004360">
    <property type="entry name" value="Glyas_Fos-R_dOase_dom"/>
</dbReference>
<evidence type="ECO:0000259" key="1">
    <source>
        <dbReference type="PROSITE" id="PS51819"/>
    </source>
</evidence>
<dbReference type="CDD" id="cd07247">
    <property type="entry name" value="SgaA_N_like"/>
    <property type="match status" value="1"/>
</dbReference>
<organism evidence="2 3">
    <name type="scientific">Maribacter hydrothermalis</name>
    <dbReference type="NCBI Taxonomy" id="1836467"/>
    <lineage>
        <taxon>Bacteria</taxon>
        <taxon>Pseudomonadati</taxon>
        <taxon>Bacteroidota</taxon>
        <taxon>Flavobacteriia</taxon>
        <taxon>Flavobacteriales</taxon>
        <taxon>Flavobacteriaceae</taxon>
        <taxon>Maribacter</taxon>
    </lineage>
</organism>
<dbReference type="PANTHER" id="PTHR33993:SF2">
    <property type="entry name" value="VOC DOMAIN-CONTAINING PROTEIN"/>
    <property type="match status" value="1"/>
</dbReference>
<proteinExistence type="predicted"/>
<dbReference type="Proteomes" id="UP000092164">
    <property type="component" value="Unassembled WGS sequence"/>
</dbReference>
<dbReference type="InterPro" id="IPR029068">
    <property type="entry name" value="Glyas_Bleomycin-R_OHBP_Dase"/>
</dbReference>
<gene>
    <name evidence="2" type="ORF">A9200_08270</name>
</gene>
<dbReference type="EMBL" id="LZFP01000045">
    <property type="protein sequence ID" value="OBR36420.1"/>
    <property type="molecule type" value="Genomic_DNA"/>
</dbReference>
<dbReference type="Pfam" id="PF00903">
    <property type="entry name" value="Glyoxalase"/>
    <property type="match status" value="1"/>
</dbReference>
<evidence type="ECO:0000313" key="2">
    <source>
        <dbReference type="EMBL" id="OBR36420.1"/>
    </source>
</evidence>
<dbReference type="AlphaFoldDB" id="A0A1B7Z1J3"/>
<accession>A0A1B7Z1J3</accession>
<dbReference type="Gene3D" id="3.10.180.10">
    <property type="entry name" value="2,3-Dihydroxybiphenyl 1,2-Dioxygenase, domain 1"/>
    <property type="match status" value="1"/>
</dbReference>
<sequence>MRNVNPVNWFDINVANLDRAKSFYETVFDIKLVDFPIEWGKQSGFPFDPKGLNVTGALVEKDNFTRSGNNTVVYFESKDCITELERVEQAGGEIIKSKMSIGEFGFVAIFMDTEGNSIGLHSIK</sequence>
<dbReference type="KEGG" id="mart:BTR34_12380"/>
<dbReference type="PANTHER" id="PTHR33993">
    <property type="entry name" value="GLYOXALASE-RELATED"/>
    <property type="match status" value="1"/>
</dbReference>
<dbReference type="RefSeq" id="WP_068485883.1">
    <property type="nucleotide sequence ID" value="NZ_CP018760.1"/>
</dbReference>
<dbReference type="InterPro" id="IPR037523">
    <property type="entry name" value="VOC_core"/>
</dbReference>
<dbReference type="InterPro" id="IPR052164">
    <property type="entry name" value="Anthracycline_SecMetBiosynth"/>
</dbReference>
<name>A0A1B7Z1J3_9FLAO</name>
<reference evidence="3" key="1">
    <citation type="submission" date="2016-06" db="EMBL/GenBank/DDBJ databases">
        <authorList>
            <person name="Zhan P."/>
        </authorList>
    </citation>
    <scope>NUCLEOTIDE SEQUENCE [LARGE SCALE GENOMIC DNA]</scope>
    <source>
        <strain evidence="3">T28</strain>
    </source>
</reference>
<dbReference type="PROSITE" id="PS51819">
    <property type="entry name" value="VOC"/>
    <property type="match status" value="1"/>
</dbReference>
<protein>
    <recommendedName>
        <fullName evidence="1">VOC domain-containing protein</fullName>
    </recommendedName>
</protein>
<dbReference type="OrthoDB" id="9804235at2"/>
<evidence type="ECO:0000313" key="3">
    <source>
        <dbReference type="Proteomes" id="UP000092164"/>
    </source>
</evidence>
<dbReference type="SUPFAM" id="SSF54593">
    <property type="entry name" value="Glyoxalase/Bleomycin resistance protein/Dihydroxybiphenyl dioxygenase"/>
    <property type="match status" value="1"/>
</dbReference>
<comment type="caution">
    <text evidence="2">The sequence shown here is derived from an EMBL/GenBank/DDBJ whole genome shotgun (WGS) entry which is preliminary data.</text>
</comment>
<keyword evidence="3" id="KW-1185">Reference proteome</keyword>
<feature type="domain" description="VOC" evidence="1">
    <location>
        <begin position="6"/>
        <end position="123"/>
    </location>
</feature>